<evidence type="ECO:0000313" key="2">
    <source>
        <dbReference type="Proteomes" id="UP000826212"/>
    </source>
</evidence>
<name>A0AC61NJ69_9BACT</name>
<gene>
    <name evidence="1" type="ORF">K4L44_07020</name>
</gene>
<organism evidence="1 2">
    <name type="scientific">Halosquirtibacter laminarini</name>
    <dbReference type="NCBI Taxonomy" id="3374600"/>
    <lineage>
        <taxon>Bacteria</taxon>
        <taxon>Pseudomonadati</taxon>
        <taxon>Bacteroidota</taxon>
        <taxon>Bacteroidia</taxon>
        <taxon>Marinilabiliales</taxon>
        <taxon>Prolixibacteraceae</taxon>
        <taxon>Halosquirtibacter</taxon>
    </lineage>
</organism>
<protein>
    <submittedName>
        <fullName evidence="1">Uncharacterized protein</fullName>
    </submittedName>
</protein>
<proteinExistence type="predicted"/>
<dbReference type="EMBL" id="CP081303">
    <property type="protein sequence ID" value="QZE15578.1"/>
    <property type="molecule type" value="Genomic_DNA"/>
</dbReference>
<evidence type="ECO:0000313" key="1">
    <source>
        <dbReference type="EMBL" id="QZE15578.1"/>
    </source>
</evidence>
<dbReference type="Proteomes" id="UP000826212">
    <property type="component" value="Chromosome"/>
</dbReference>
<reference evidence="1" key="1">
    <citation type="submission" date="2021-08" db="EMBL/GenBank/DDBJ databases">
        <title>Novel anaerobic bacterium isolated from sea squirt in East Sea, Republic of Korea.</title>
        <authorList>
            <person name="Nguyen T.H."/>
            <person name="Li Z."/>
            <person name="Lee Y.-J."/>
            <person name="Ko J."/>
            <person name="Kim S.-G."/>
        </authorList>
    </citation>
    <scope>NUCLEOTIDE SEQUENCE</scope>
    <source>
        <strain evidence="1">KCTC 25031</strain>
    </source>
</reference>
<keyword evidence="2" id="KW-1185">Reference proteome</keyword>
<accession>A0AC61NJ69</accession>
<sequence>MNRSIFIIIILFFSSLLCLGQKKDVFVVTGKVVLERDVDQEITISAICVGTNDIYAKKYLKSKEPFSLKFEFNKEYLIEFSSENFYKKSIGIDTHIDAVVMNRLGEIAPFSMMVTLFQEVEGIDDSFTQKPVGKIYFDDYITGFTADVFTQDFDIEKYISTEKKKMEQEFAIKTKKQSSKANSKERVLEVRSSWSKYQNDKSYSELVFSADSLYGKKMYNLARFYYVKALNKAKDNSYCLGSINKCQKKVDQELRNIRVLEVKALIDLGDSLFSLEKYCRARFIYNKAHLKVPMDRSISQKIDHCNQLINQ</sequence>